<comment type="caution">
    <text evidence="2">The sequence shown here is derived from an EMBL/GenBank/DDBJ whole genome shotgun (WGS) entry which is preliminary data.</text>
</comment>
<evidence type="ECO:0008006" key="4">
    <source>
        <dbReference type="Google" id="ProtNLM"/>
    </source>
</evidence>
<dbReference type="AlphaFoldDB" id="A0A3E2W3A9"/>
<dbReference type="EMBL" id="QVEV01000002">
    <property type="protein sequence ID" value="RGC18657.1"/>
    <property type="molecule type" value="Genomic_DNA"/>
</dbReference>
<keyword evidence="1" id="KW-0812">Transmembrane</keyword>
<accession>A0A3E2W3A9</accession>
<reference evidence="2 3" key="1">
    <citation type="submission" date="2018-08" db="EMBL/GenBank/DDBJ databases">
        <title>A genome reference for cultivated species of the human gut microbiota.</title>
        <authorList>
            <person name="Zou Y."/>
            <person name="Xue W."/>
            <person name="Luo G."/>
        </authorList>
    </citation>
    <scope>NUCLEOTIDE SEQUENCE [LARGE SCALE GENOMIC DNA]</scope>
    <source>
        <strain evidence="2 3">OF01-2LB</strain>
    </source>
</reference>
<feature type="transmembrane region" description="Helical" evidence="1">
    <location>
        <begin position="40"/>
        <end position="63"/>
    </location>
</feature>
<name>A0A3E2W3A9_CLOIN</name>
<sequence>MYKNLVKFFSHVTASFFIAVSVITISGMLLGDVIVGESSFYVHGGVSFTAILQLLALTVILAFCNLILDQPRILPDLRLTYKIILRIAICMAFMLPFIYVCRWFPVNDHEAWIGFVLCFLISFMAATSLSVYATHRKDKEYQKLLDAYKAKKEREK</sequence>
<protein>
    <recommendedName>
        <fullName evidence="4">DUF3021 family protein</fullName>
    </recommendedName>
</protein>
<dbReference type="RefSeq" id="WP_117441897.1">
    <property type="nucleotide sequence ID" value="NZ_JAJFEN010000021.1"/>
</dbReference>
<keyword evidence="1" id="KW-1133">Transmembrane helix</keyword>
<feature type="transmembrane region" description="Helical" evidence="1">
    <location>
        <begin position="12"/>
        <end position="34"/>
    </location>
</feature>
<evidence type="ECO:0000313" key="3">
    <source>
        <dbReference type="Proteomes" id="UP000260025"/>
    </source>
</evidence>
<gene>
    <name evidence="2" type="ORF">DXA38_02885</name>
</gene>
<organism evidence="2 3">
    <name type="scientific">Clostridium innocuum</name>
    <dbReference type="NCBI Taxonomy" id="1522"/>
    <lineage>
        <taxon>Bacteria</taxon>
        <taxon>Bacillati</taxon>
        <taxon>Bacillota</taxon>
        <taxon>Clostridia</taxon>
        <taxon>Eubacteriales</taxon>
        <taxon>Clostridiaceae</taxon>
        <taxon>Clostridium</taxon>
    </lineage>
</organism>
<dbReference type="OrthoDB" id="1655781at2"/>
<keyword evidence="1" id="KW-0472">Membrane</keyword>
<feature type="transmembrane region" description="Helical" evidence="1">
    <location>
        <begin position="111"/>
        <end position="133"/>
    </location>
</feature>
<evidence type="ECO:0000313" key="2">
    <source>
        <dbReference type="EMBL" id="RGC18657.1"/>
    </source>
</evidence>
<feature type="transmembrane region" description="Helical" evidence="1">
    <location>
        <begin position="83"/>
        <end position="105"/>
    </location>
</feature>
<evidence type="ECO:0000256" key="1">
    <source>
        <dbReference type="SAM" id="Phobius"/>
    </source>
</evidence>
<proteinExistence type="predicted"/>
<dbReference type="Proteomes" id="UP000260025">
    <property type="component" value="Unassembled WGS sequence"/>
</dbReference>